<keyword evidence="6" id="KW-1185">Reference proteome</keyword>
<dbReference type="Gene3D" id="3.40.50.720">
    <property type="entry name" value="NAD(P)-binding Rossmann-like Domain"/>
    <property type="match status" value="1"/>
</dbReference>
<dbReference type="Proteomes" id="UP001201549">
    <property type="component" value="Unassembled WGS sequence"/>
</dbReference>
<dbReference type="InterPro" id="IPR008927">
    <property type="entry name" value="6-PGluconate_DH-like_C_sf"/>
</dbReference>
<evidence type="ECO:0000256" key="2">
    <source>
        <dbReference type="ARBA" id="ARBA00023027"/>
    </source>
</evidence>
<reference evidence="5 6" key="1">
    <citation type="submission" date="2022-02" db="EMBL/GenBank/DDBJ databases">
        <authorList>
            <person name="Zhuang L."/>
        </authorList>
    </citation>
    <scope>NUCLEOTIDE SEQUENCE [LARGE SCALE GENOMIC DNA]</scope>
    <source>
        <strain evidence="5 6">C32</strain>
    </source>
</reference>
<evidence type="ECO:0000256" key="1">
    <source>
        <dbReference type="ARBA" id="ARBA00023002"/>
    </source>
</evidence>
<reference evidence="6" key="2">
    <citation type="submission" date="2023-07" db="EMBL/GenBank/DDBJ databases">
        <title>Shewanella mangrovi sp. nov., an acetaldehyde- degrading bacterium isolated from mangrove sediment.</title>
        <authorList>
            <person name="Liu Y."/>
        </authorList>
    </citation>
    <scope>NUCLEOTIDE SEQUENCE [LARGE SCALE GENOMIC DNA]</scope>
    <source>
        <strain evidence="6">C32</strain>
    </source>
</reference>
<dbReference type="PANTHER" id="PTHR30524:SF0">
    <property type="entry name" value="ALTRONATE OXIDOREDUCTASE-RELATED"/>
    <property type="match status" value="1"/>
</dbReference>
<gene>
    <name evidence="5" type="ORF">L9G74_07790</name>
</gene>
<dbReference type="InterPro" id="IPR013328">
    <property type="entry name" value="6PGD_dom2"/>
</dbReference>
<dbReference type="RefSeq" id="WP_238895736.1">
    <property type="nucleotide sequence ID" value="NZ_JAKOGG010000004.1"/>
</dbReference>
<proteinExistence type="predicted"/>
<keyword evidence="2" id="KW-0520">NAD</keyword>
<dbReference type="Gene3D" id="1.10.1040.10">
    <property type="entry name" value="N-(1-d-carboxylethyl)-l-norvaline Dehydrogenase, domain 2"/>
    <property type="match status" value="1"/>
</dbReference>
<dbReference type="Pfam" id="PF08125">
    <property type="entry name" value="Mannitol_dh_C"/>
    <property type="match status" value="1"/>
</dbReference>
<feature type="domain" description="Mannitol dehydrogenase C-terminal" evidence="4">
    <location>
        <begin position="273"/>
        <end position="470"/>
    </location>
</feature>
<name>A0ABT2FJ17_9GAMM</name>
<accession>A0ABT2FJ17</accession>
<sequence>MQQLNRSNFQYPNHPSKIMQFGEGNFLRAFFDWQIDLLNQQCKLDAGVSIIRPIDYDSLPLLNSQDGLYTTVVRGIDEAGKAVQQTRIISCINEEIPVYQQFDRYLALAEDPNIELVVSNTTEAGIEFIDSDKLDDKPAKAFPAKLTQWLYHRYQHFAGAASAGVILLPCELIDYNGEKLQQIVLQYCQLWQLEAGFVDWLETANEFCSTLVDRIVTGFPRDEHAALQTKFGYTDNFMVTCEYFHLFVIQGSDRIKQFLRFDQSDLNILLVDDIAPYKQRKVAILNGAHTAMVPLAYLAGLDAVKETVEDPLFSRFVQQFMFNEVIPTLNFPAEEINNFANAVITRFQNPYIHHLLLSIALNSMTKFTTRILPQLLQYQAQTDKLPPLMIAALAGQLLFYRGLRGNEAIPLKDDDFWLTKFSALWQQYQQGELPLHSLVESVLAESTHWGQDLNQVSGMTAAVTSSLDKLLHQGVRDTLSELLV</sequence>
<dbReference type="Pfam" id="PF01232">
    <property type="entry name" value="Mannitol_dh"/>
    <property type="match status" value="1"/>
</dbReference>
<protein>
    <submittedName>
        <fullName evidence="5">Tagaturonate reductase</fullName>
    </submittedName>
</protein>
<evidence type="ECO:0000313" key="6">
    <source>
        <dbReference type="Proteomes" id="UP001201549"/>
    </source>
</evidence>
<evidence type="ECO:0000259" key="4">
    <source>
        <dbReference type="Pfam" id="PF08125"/>
    </source>
</evidence>
<feature type="domain" description="Mannitol dehydrogenase N-terminal" evidence="3">
    <location>
        <begin position="17"/>
        <end position="254"/>
    </location>
</feature>
<evidence type="ECO:0000313" key="5">
    <source>
        <dbReference type="EMBL" id="MCS4556334.1"/>
    </source>
</evidence>
<dbReference type="InterPro" id="IPR036291">
    <property type="entry name" value="NAD(P)-bd_dom_sf"/>
</dbReference>
<dbReference type="SUPFAM" id="SSF48179">
    <property type="entry name" value="6-phosphogluconate dehydrogenase C-terminal domain-like"/>
    <property type="match status" value="1"/>
</dbReference>
<dbReference type="InterPro" id="IPR013118">
    <property type="entry name" value="Mannitol_DH_C"/>
</dbReference>
<evidence type="ECO:0000259" key="3">
    <source>
        <dbReference type="Pfam" id="PF01232"/>
    </source>
</evidence>
<dbReference type="NCBIfam" id="NF002969">
    <property type="entry name" value="PRK03643.1"/>
    <property type="match status" value="1"/>
</dbReference>
<dbReference type="EMBL" id="JAKOGG010000004">
    <property type="protein sequence ID" value="MCS4556334.1"/>
    <property type="molecule type" value="Genomic_DNA"/>
</dbReference>
<dbReference type="PANTHER" id="PTHR30524">
    <property type="entry name" value="MANNITOL-1-PHOSPHATE 5-DEHYDROGENASE"/>
    <property type="match status" value="1"/>
</dbReference>
<keyword evidence="1" id="KW-0560">Oxidoreductase</keyword>
<dbReference type="InterPro" id="IPR013131">
    <property type="entry name" value="Mannitol_DH_N"/>
</dbReference>
<organism evidence="5 6">
    <name type="scientific">Shewanella electrica</name>
    <dbReference type="NCBI Taxonomy" id="515560"/>
    <lineage>
        <taxon>Bacteria</taxon>
        <taxon>Pseudomonadati</taxon>
        <taxon>Pseudomonadota</taxon>
        <taxon>Gammaproteobacteria</taxon>
        <taxon>Alteromonadales</taxon>
        <taxon>Shewanellaceae</taxon>
        <taxon>Shewanella</taxon>
    </lineage>
</organism>
<dbReference type="SUPFAM" id="SSF51735">
    <property type="entry name" value="NAD(P)-binding Rossmann-fold domains"/>
    <property type="match status" value="1"/>
</dbReference>
<comment type="caution">
    <text evidence="5">The sequence shown here is derived from an EMBL/GenBank/DDBJ whole genome shotgun (WGS) entry which is preliminary data.</text>
</comment>